<feature type="coiled-coil region" evidence="8">
    <location>
        <begin position="457"/>
        <end position="490"/>
    </location>
</feature>
<organism evidence="11 12">
    <name type="scientific">Hevea brasiliensis</name>
    <name type="common">Para rubber tree</name>
    <name type="synonym">Siphonia brasiliensis</name>
    <dbReference type="NCBI Taxonomy" id="3981"/>
    <lineage>
        <taxon>Eukaryota</taxon>
        <taxon>Viridiplantae</taxon>
        <taxon>Streptophyta</taxon>
        <taxon>Embryophyta</taxon>
        <taxon>Tracheophyta</taxon>
        <taxon>Spermatophyta</taxon>
        <taxon>Magnoliopsida</taxon>
        <taxon>eudicotyledons</taxon>
        <taxon>Gunneridae</taxon>
        <taxon>Pentapetalae</taxon>
        <taxon>rosids</taxon>
        <taxon>fabids</taxon>
        <taxon>Malpighiales</taxon>
        <taxon>Euphorbiaceae</taxon>
        <taxon>Crotonoideae</taxon>
        <taxon>Micrandreae</taxon>
        <taxon>Hevea</taxon>
    </lineage>
</organism>
<evidence type="ECO:0000256" key="4">
    <source>
        <dbReference type="ARBA" id="ARBA00023117"/>
    </source>
</evidence>
<evidence type="ECO:0000313" key="12">
    <source>
        <dbReference type="Proteomes" id="UP001174677"/>
    </source>
</evidence>
<comment type="caution">
    <text evidence="11">The sequence shown here is derived from an EMBL/GenBank/DDBJ whole genome shotgun (WGS) entry which is preliminary data.</text>
</comment>
<keyword evidence="6" id="KW-0539">Nucleus</keyword>
<evidence type="ECO:0000256" key="8">
    <source>
        <dbReference type="SAM" id="Coils"/>
    </source>
</evidence>
<gene>
    <name evidence="11" type="ORF">P3X46_026703</name>
</gene>
<dbReference type="InterPro" id="IPR052442">
    <property type="entry name" value="Env_Response_Regulator"/>
</dbReference>
<evidence type="ECO:0000256" key="2">
    <source>
        <dbReference type="ARBA" id="ARBA00023015"/>
    </source>
</evidence>
<dbReference type="PROSITE" id="PS50014">
    <property type="entry name" value="BROMODOMAIN_2"/>
    <property type="match status" value="1"/>
</dbReference>
<dbReference type="Proteomes" id="UP001174677">
    <property type="component" value="Chromosome 15"/>
</dbReference>
<keyword evidence="2" id="KW-0805">Transcription regulation</keyword>
<dbReference type="EMBL" id="JARPOI010000015">
    <property type="protein sequence ID" value="KAJ9153239.1"/>
    <property type="molecule type" value="Genomic_DNA"/>
</dbReference>
<feature type="region of interest" description="Disordered" evidence="9">
    <location>
        <begin position="54"/>
        <end position="77"/>
    </location>
</feature>
<feature type="region of interest" description="Disordered" evidence="9">
    <location>
        <begin position="309"/>
        <end position="328"/>
    </location>
</feature>
<dbReference type="CDD" id="cd05506">
    <property type="entry name" value="Bromo_plant1"/>
    <property type="match status" value="1"/>
</dbReference>
<name>A0ABQ9KYZ5_HEVBR</name>
<dbReference type="Gene3D" id="1.20.920.10">
    <property type="entry name" value="Bromodomain-like"/>
    <property type="match status" value="1"/>
</dbReference>
<dbReference type="PRINTS" id="PR00503">
    <property type="entry name" value="BROMODOMAIN"/>
</dbReference>
<dbReference type="PANTHER" id="PTHR46136:SF19">
    <property type="entry name" value="TRANSCRIPTION FACTOR GTE12"/>
    <property type="match status" value="1"/>
</dbReference>
<evidence type="ECO:0000256" key="9">
    <source>
        <dbReference type="SAM" id="MobiDB-lite"/>
    </source>
</evidence>
<dbReference type="SMART" id="SM00297">
    <property type="entry name" value="BROMO"/>
    <property type="match status" value="1"/>
</dbReference>
<feature type="region of interest" description="Disordered" evidence="9">
    <location>
        <begin position="334"/>
        <end position="358"/>
    </location>
</feature>
<evidence type="ECO:0000313" key="11">
    <source>
        <dbReference type="EMBL" id="KAJ9153239.1"/>
    </source>
</evidence>
<dbReference type="InterPro" id="IPR001487">
    <property type="entry name" value="Bromodomain"/>
</dbReference>
<dbReference type="PANTHER" id="PTHR46136">
    <property type="entry name" value="TRANSCRIPTION FACTOR GTE8"/>
    <property type="match status" value="1"/>
</dbReference>
<evidence type="ECO:0000256" key="7">
    <source>
        <dbReference type="PROSITE-ProRule" id="PRU00035"/>
    </source>
</evidence>
<evidence type="ECO:0000256" key="3">
    <source>
        <dbReference type="ARBA" id="ARBA00023054"/>
    </source>
</evidence>
<dbReference type="Pfam" id="PF00439">
    <property type="entry name" value="Bromodomain"/>
    <property type="match status" value="1"/>
</dbReference>
<evidence type="ECO:0000256" key="5">
    <source>
        <dbReference type="ARBA" id="ARBA00023163"/>
    </source>
</evidence>
<evidence type="ECO:0000256" key="6">
    <source>
        <dbReference type="ARBA" id="ARBA00023242"/>
    </source>
</evidence>
<feature type="domain" description="Bromo" evidence="10">
    <location>
        <begin position="94"/>
        <end position="166"/>
    </location>
</feature>
<dbReference type="InterPro" id="IPR037377">
    <property type="entry name" value="GTE_bromo"/>
</dbReference>
<keyword evidence="3 8" id="KW-0175">Coiled coil</keyword>
<feature type="compositionally biased region" description="Basic and acidic residues" evidence="9">
    <location>
        <begin position="315"/>
        <end position="325"/>
    </location>
</feature>
<dbReference type="SUPFAM" id="SSF47370">
    <property type="entry name" value="Bromodomain"/>
    <property type="match status" value="1"/>
</dbReference>
<evidence type="ECO:0000259" key="10">
    <source>
        <dbReference type="PROSITE" id="PS50014"/>
    </source>
</evidence>
<evidence type="ECO:0000256" key="1">
    <source>
        <dbReference type="ARBA" id="ARBA00004123"/>
    </source>
</evidence>
<keyword evidence="12" id="KW-1185">Reference proteome</keyword>
<feature type="region of interest" description="Disordered" evidence="9">
    <location>
        <begin position="194"/>
        <end position="237"/>
    </location>
</feature>
<comment type="subcellular location">
    <subcellularLocation>
        <location evidence="1">Nucleus</location>
    </subcellularLocation>
</comment>
<protein>
    <recommendedName>
        <fullName evidence="10">Bromo domain-containing protein</fullName>
    </recommendedName>
</protein>
<keyword evidence="4 7" id="KW-0103">Bromodomain</keyword>
<accession>A0ABQ9KYZ5</accession>
<dbReference type="InterPro" id="IPR036427">
    <property type="entry name" value="Bromodomain-like_sf"/>
</dbReference>
<proteinExistence type="predicted"/>
<keyword evidence="5" id="KW-0804">Transcription</keyword>
<reference evidence="11 12" key="1">
    <citation type="journal article" date="2023" name="Plant Biotechnol. J.">
        <title>Chromosome-level wild Hevea brasiliensis genome provides new tools for genomic-assisted breeding and valuable loci to elevate rubber yield.</title>
        <authorList>
            <person name="Cheng H."/>
            <person name="Song X."/>
            <person name="Hu Y."/>
            <person name="Wu T."/>
            <person name="Yang Q."/>
            <person name="An Z."/>
            <person name="Feng S."/>
            <person name="Deng Z."/>
            <person name="Wu W."/>
            <person name="Zeng X."/>
            <person name="Tu M."/>
            <person name="Wang X."/>
            <person name="Huang H."/>
        </authorList>
    </citation>
    <scope>NUCLEOTIDE SEQUENCE [LARGE SCALE GENOMIC DNA]</scope>
    <source>
        <strain evidence="11">MT/VB/25A 57/8</strain>
    </source>
</reference>
<sequence length="566" mass="62622">MIAAETVIAKKLKIKFSTQRTEAVSGIKTCESGRNADKNYGSRACDTQSTRLKPVVPGANKRGPSCMVEGQPEKKRKMDRSVTHQCFSLLKSLINNPSGWAFREPVDPVALNIPDYFSIISNPMDLGTIKSKLEKNQYSGAEEFAADVRLTFSNAMLYNPPTNYVHQMAESMNKIFETKWKSLEGKWKCQRSKSGDGKILSGKPKEISGTRQNCPETPPLRNSGLPKKSKLSENETMRSSLNARAAEVKLSKPMEIHRALHQNSYKGTSSGRNVCCSISVKPSLSPVVNECGASGRSASQCCFPSDSTHASSDISSERSSGRDDNACGTDVAKLGIKRESMSTSQMSKSDPDSDGAVSALDDENACLSSQRMTSATDVTSGEGLGPPIYDVQLSPTKALRAAIVRHRFAETILKAQHKTLLDHGDKGDPVKMQQEKERLERRQREEKAWIEAQIRAAEAASRMREEIELKKQREKEREAARIALQKMEKTADIEQNLEILKELEKLSGGSLSYHFRIGSKRVTNGEMEAAYTGSPLERLGLFIKDDIWDEDEMVVNGDEEEGEIFP</sequence>